<dbReference type="SUPFAM" id="SSF47384">
    <property type="entry name" value="Homodimeric domain of signal transducing histidine kinase"/>
    <property type="match status" value="1"/>
</dbReference>
<feature type="domain" description="Histidine kinase" evidence="9">
    <location>
        <begin position="451"/>
        <end position="656"/>
    </location>
</feature>
<dbReference type="Proteomes" id="UP000295301">
    <property type="component" value="Unassembled WGS sequence"/>
</dbReference>
<dbReference type="InterPro" id="IPR005467">
    <property type="entry name" value="His_kinase_dom"/>
</dbReference>
<dbReference type="GO" id="GO:0000155">
    <property type="term" value="F:phosphorelay sensor kinase activity"/>
    <property type="evidence" value="ECO:0007669"/>
    <property type="project" value="InterPro"/>
</dbReference>
<evidence type="ECO:0000256" key="3">
    <source>
        <dbReference type="ARBA" id="ARBA00022553"/>
    </source>
</evidence>
<sequence length="672" mass="71183">MRGLPVLLVFLLCLAVPASSQGLRGCGVARLSDAAEFSLNLGAYACAIADESRALTLEDVFGPEGDALFAPVPGNLIDFGFGTGRYWVRVLLENTSSDPGLWWVTHDIPVAELVQVHLVPDGAPSASARTLLSYRATDPFGARPIPHRHLVSEITLAPRAKATLLIAYTTDQATEMPLFVESVPHFVARTQSETLWIVMLTALVLGMGLINTVYLYGLDGRPALAYGSYMLGGVLLLTHIEGYTFQYVWPNAPGFNNVALAMIALTSVALGALFVDRFTETARHAPRLHRAAMGTIAALAALAALSWVLLSSIWFKFALLAAVVAGTAMQVVLASAALRRGQAGAGTLLLGFGALAASLLVGVAGYLTEGLFEQEVAGVAIRLGFLAEATAFSAAIALRIRAARRERDHSLREQLRLSEDRLYLSEALRRAEDDRLEASRAADRSREALASAAHDIRQPLTSLQMALSGQGEQRGGVETSLNYLREIVRVGLEEANAPLGAGDADPVSRGSRERFTADIILRNIEAMFGAEAADQGTALRVVACTKDLVADPLALMRMVGNLVSNALQHAGAGRVLVGCRRSATALCLEVHDTGSGLSLAELARVTRRGETGATSGGHGLGLSIVTELAAAHGLAFEMQSWPGRGTVARICVPNDDTEIVLSRASTPTGEAP</sequence>
<proteinExistence type="predicted"/>
<keyword evidence="7" id="KW-1133">Transmembrane helix</keyword>
<reference evidence="10 11" key="1">
    <citation type="submission" date="2019-03" db="EMBL/GenBank/DDBJ databases">
        <title>Ruegeria lutea sp. nov., a novel strain, isolated from marine sediment, the Masan Bay, South Korea.</title>
        <authorList>
            <person name="Kim J."/>
            <person name="Kim D.-Y."/>
            <person name="Lee S.-S."/>
        </authorList>
    </citation>
    <scope>NUCLEOTIDE SEQUENCE [LARGE SCALE GENOMIC DNA]</scope>
    <source>
        <strain evidence="10 11">318-1</strain>
    </source>
</reference>
<dbReference type="EC" id="2.7.13.3" evidence="2"/>
<dbReference type="Pfam" id="PF07696">
    <property type="entry name" value="7TMR-DISMED2"/>
    <property type="match status" value="1"/>
</dbReference>
<dbReference type="InterPro" id="IPR003594">
    <property type="entry name" value="HATPase_dom"/>
</dbReference>
<dbReference type="EMBL" id="SMUV01000068">
    <property type="protein sequence ID" value="TDK45740.1"/>
    <property type="molecule type" value="Genomic_DNA"/>
</dbReference>
<accession>A0A4R5V1R3</accession>
<evidence type="ECO:0000256" key="2">
    <source>
        <dbReference type="ARBA" id="ARBA00012438"/>
    </source>
</evidence>
<feature type="chain" id="PRO_5020269864" description="histidine kinase" evidence="8">
    <location>
        <begin position="21"/>
        <end position="672"/>
    </location>
</feature>
<comment type="caution">
    <text evidence="10">The sequence shown here is derived from an EMBL/GenBank/DDBJ whole genome shotgun (WGS) entry which is preliminary data.</text>
</comment>
<dbReference type="InterPro" id="IPR011622">
    <property type="entry name" value="7TMR_DISM_rcpt_extracell_dom2"/>
</dbReference>
<name>A0A4R5V1R3_9RHOB</name>
<dbReference type="RefSeq" id="WP_133360354.1">
    <property type="nucleotide sequence ID" value="NZ_SMUV01000068.1"/>
</dbReference>
<dbReference type="SMART" id="SM00387">
    <property type="entry name" value="HATPase_c"/>
    <property type="match status" value="1"/>
</dbReference>
<dbReference type="Pfam" id="PF02518">
    <property type="entry name" value="HATPase_c"/>
    <property type="match status" value="1"/>
</dbReference>
<dbReference type="PRINTS" id="PR00344">
    <property type="entry name" value="BCTRLSENSOR"/>
</dbReference>
<dbReference type="InterPro" id="IPR036890">
    <property type="entry name" value="HATPase_C_sf"/>
</dbReference>
<gene>
    <name evidence="10" type="ORF">E1832_13870</name>
</gene>
<keyword evidence="3" id="KW-0597">Phosphoprotein</keyword>
<feature type="transmembrane region" description="Helical" evidence="7">
    <location>
        <begin position="195"/>
        <end position="217"/>
    </location>
</feature>
<dbReference type="PANTHER" id="PTHR43711:SF28">
    <property type="entry name" value="SENSOR HISTIDINE KINASE YXDK"/>
    <property type="match status" value="1"/>
</dbReference>
<keyword evidence="5" id="KW-0418">Kinase</keyword>
<dbReference type="InterPro" id="IPR003661">
    <property type="entry name" value="HisK_dim/P_dom"/>
</dbReference>
<dbReference type="CDD" id="cd00082">
    <property type="entry name" value="HisKA"/>
    <property type="match status" value="1"/>
</dbReference>
<keyword evidence="7" id="KW-0812">Transmembrane</keyword>
<evidence type="ECO:0000256" key="6">
    <source>
        <dbReference type="ARBA" id="ARBA00023012"/>
    </source>
</evidence>
<feature type="transmembrane region" description="Helical" evidence="7">
    <location>
        <begin position="313"/>
        <end position="336"/>
    </location>
</feature>
<keyword evidence="6" id="KW-0902">Two-component regulatory system</keyword>
<evidence type="ECO:0000256" key="8">
    <source>
        <dbReference type="SAM" id="SignalP"/>
    </source>
</evidence>
<dbReference type="AlphaFoldDB" id="A0A4R5V1R3"/>
<keyword evidence="7" id="KW-0472">Membrane</keyword>
<keyword evidence="4" id="KW-0808">Transferase</keyword>
<comment type="catalytic activity">
    <reaction evidence="1">
        <text>ATP + protein L-histidine = ADP + protein N-phospho-L-histidine.</text>
        <dbReference type="EC" id="2.7.13.3"/>
    </reaction>
</comment>
<dbReference type="PANTHER" id="PTHR43711">
    <property type="entry name" value="TWO-COMPONENT HISTIDINE KINASE"/>
    <property type="match status" value="1"/>
</dbReference>
<dbReference type="PROSITE" id="PS50109">
    <property type="entry name" value="HIS_KIN"/>
    <property type="match status" value="1"/>
</dbReference>
<evidence type="ECO:0000313" key="11">
    <source>
        <dbReference type="Proteomes" id="UP000295301"/>
    </source>
</evidence>
<evidence type="ECO:0000256" key="1">
    <source>
        <dbReference type="ARBA" id="ARBA00000085"/>
    </source>
</evidence>
<dbReference type="InterPro" id="IPR011623">
    <property type="entry name" value="7TMR_DISM_rcpt_extracell_dom1"/>
</dbReference>
<dbReference type="Gene3D" id="2.60.40.2380">
    <property type="match status" value="1"/>
</dbReference>
<dbReference type="OrthoDB" id="9764438at2"/>
<feature type="transmembrane region" description="Helical" evidence="7">
    <location>
        <begin position="379"/>
        <end position="398"/>
    </location>
</feature>
<feature type="transmembrane region" description="Helical" evidence="7">
    <location>
        <begin position="348"/>
        <end position="367"/>
    </location>
</feature>
<keyword evidence="11" id="KW-1185">Reference proteome</keyword>
<dbReference type="InterPro" id="IPR036097">
    <property type="entry name" value="HisK_dim/P_sf"/>
</dbReference>
<feature type="transmembrane region" description="Helical" evidence="7">
    <location>
        <begin position="287"/>
        <end position="307"/>
    </location>
</feature>
<evidence type="ECO:0000259" key="9">
    <source>
        <dbReference type="PROSITE" id="PS50109"/>
    </source>
</evidence>
<keyword evidence="8" id="KW-0732">Signal</keyword>
<evidence type="ECO:0000313" key="10">
    <source>
        <dbReference type="EMBL" id="TDK45740.1"/>
    </source>
</evidence>
<evidence type="ECO:0000256" key="7">
    <source>
        <dbReference type="SAM" id="Phobius"/>
    </source>
</evidence>
<feature type="signal peptide" evidence="8">
    <location>
        <begin position="1"/>
        <end position="20"/>
    </location>
</feature>
<dbReference type="InterPro" id="IPR004358">
    <property type="entry name" value="Sig_transdc_His_kin-like_C"/>
</dbReference>
<dbReference type="SUPFAM" id="SSF55874">
    <property type="entry name" value="ATPase domain of HSP90 chaperone/DNA topoisomerase II/histidine kinase"/>
    <property type="match status" value="1"/>
</dbReference>
<protein>
    <recommendedName>
        <fullName evidence="2">histidine kinase</fullName>
        <ecNumber evidence="2">2.7.13.3</ecNumber>
    </recommendedName>
</protein>
<dbReference type="InterPro" id="IPR050736">
    <property type="entry name" value="Sensor_HK_Regulatory"/>
</dbReference>
<dbReference type="Gene3D" id="3.30.565.10">
    <property type="entry name" value="Histidine kinase-like ATPase, C-terminal domain"/>
    <property type="match status" value="1"/>
</dbReference>
<dbReference type="Pfam" id="PF07695">
    <property type="entry name" value="7TMR-DISM_7TM"/>
    <property type="match status" value="1"/>
</dbReference>
<feature type="transmembrane region" description="Helical" evidence="7">
    <location>
        <begin position="255"/>
        <end position="275"/>
    </location>
</feature>
<feature type="transmembrane region" description="Helical" evidence="7">
    <location>
        <begin position="229"/>
        <end position="249"/>
    </location>
</feature>
<evidence type="ECO:0000256" key="4">
    <source>
        <dbReference type="ARBA" id="ARBA00022679"/>
    </source>
</evidence>
<organism evidence="10 11">
    <name type="scientific">Antarcticimicrobium luteum</name>
    <dbReference type="NCBI Taxonomy" id="2547397"/>
    <lineage>
        <taxon>Bacteria</taxon>
        <taxon>Pseudomonadati</taxon>
        <taxon>Pseudomonadota</taxon>
        <taxon>Alphaproteobacteria</taxon>
        <taxon>Rhodobacterales</taxon>
        <taxon>Paracoccaceae</taxon>
        <taxon>Antarcticimicrobium</taxon>
    </lineage>
</organism>
<evidence type="ECO:0000256" key="5">
    <source>
        <dbReference type="ARBA" id="ARBA00022777"/>
    </source>
</evidence>